<dbReference type="STRING" id="1205910.B005_1078"/>
<dbReference type="PATRIC" id="fig|1205910.3.peg.1025"/>
<name>J7L5Z4_NOCAA</name>
<gene>
    <name evidence="2" type="ordered locus">B005_1078</name>
</gene>
<evidence type="ECO:0000313" key="3">
    <source>
        <dbReference type="Proteomes" id="UP000003779"/>
    </source>
</evidence>
<feature type="region of interest" description="Disordered" evidence="1">
    <location>
        <begin position="1"/>
        <end position="67"/>
    </location>
</feature>
<feature type="compositionally biased region" description="Polar residues" evidence="1">
    <location>
        <begin position="24"/>
        <end position="36"/>
    </location>
</feature>
<sequence length="67" mass="6735">MRPVRASGVSPAPGGAQGRPVGRTRQNSFPSGSRMTRNAPWASVTVSPAVVAPSASSRSAAGSWGVD</sequence>
<dbReference type="Proteomes" id="UP000003779">
    <property type="component" value="Chromosome"/>
</dbReference>
<dbReference type="KEGG" id="nal:B005_1078"/>
<organism evidence="2 3">
    <name type="scientific">Nocardiopsis alba (strain ATCC BAA-2165 / BE74)</name>
    <dbReference type="NCBI Taxonomy" id="1205910"/>
    <lineage>
        <taxon>Bacteria</taxon>
        <taxon>Bacillati</taxon>
        <taxon>Actinomycetota</taxon>
        <taxon>Actinomycetes</taxon>
        <taxon>Streptosporangiales</taxon>
        <taxon>Nocardiopsidaceae</taxon>
        <taxon>Nocardiopsis</taxon>
    </lineage>
</organism>
<evidence type="ECO:0000256" key="1">
    <source>
        <dbReference type="SAM" id="MobiDB-lite"/>
    </source>
</evidence>
<accession>J7L5Z4</accession>
<reference evidence="2 3" key="1">
    <citation type="journal article" date="2012" name="J. Bacteriol.">
        <title>Whole-Genome Sequence of Nocardiopsis alba Strain ATCC BAA-2165, Associated with Honeybees.</title>
        <authorList>
            <person name="Qiao J."/>
            <person name="Chen L."/>
            <person name="Li Y."/>
            <person name="Wang J."/>
            <person name="Zhang W."/>
            <person name="Chen S."/>
        </authorList>
    </citation>
    <scope>NUCLEOTIDE SEQUENCE [LARGE SCALE GENOMIC DNA]</scope>
    <source>
        <strain evidence="3">ATCC BAA-2165 / BE74</strain>
    </source>
</reference>
<evidence type="ECO:0000313" key="2">
    <source>
        <dbReference type="EMBL" id="AFR06870.1"/>
    </source>
</evidence>
<reference evidence="3" key="2">
    <citation type="submission" date="2012-08" db="EMBL/GenBank/DDBJ databases">
        <title>Whole-genome sequence of Nocardiopsis alba strain ATCC BAA-2165 associated with honeybees.</title>
        <authorList>
            <person name="Qiao J."/>
            <person name="Chen L."/>
            <person name="Li Y."/>
            <person name="Wang J."/>
            <person name="Zhang W."/>
            <person name="Chen S."/>
        </authorList>
    </citation>
    <scope>NUCLEOTIDE SEQUENCE [LARGE SCALE GENOMIC DNA]</scope>
    <source>
        <strain evidence="3">ATCC BAA-2165 / BE74</strain>
    </source>
</reference>
<dbReference type="HOGENOM" id="CLU_2808102_0_0_11"/>
<dbReference type="EMBL" id="CP003788">
    <property type="protein sequence ID" value="AFR06870.1"/>
    <property type="molecule type" value="Genomic_DNA"/>
</dbReference>
<protein>
    <submittedName>
        <fullName evidence="2">Uncharacterized protein</fullName>
    </submittedName>
</protein>
<dbReference type="AlphaFoldDB" id="J7L5Z4"/>
<proteinExistence type="predicted"/>
<feature type="compositionally biased region" description="Low complexity" evidence="1">
    <location>
        <begin position="39"/>
        <end position="67"/>
    </location>
</feature>